<dbReference type="GO" id="GO:0005743">
    <property type="term" value="C:mitochondrial inner membrane"/>
    <property type="evidence" value="ECO:0007669"/>
    <property type="project" value="TreeGrafter"/>
</dbReference>
<dbReference type="GO" id="GO:0016887">
    <property type="term" value="F:ATP hydrolysis activity"/>
    <property type="evidence" value="ECO:0007669"/>
    <property type="project" value="InterPro"/>
</dbReference>
<dbReference type="InterPro" id="IPR003593">
    <property type="entry name" value="AAA+_ATPase"/>
</dbReference>
<dbReference type="CTD" id="37636"/>
<dbReference type="InterPro" id="IPR041569">
    <property type="entry name" value="AAA_lid_3"/>
</dbReference>
<evidence type="ECO:0000256" key="7">
    <source>
        <dbReference type="ARBA" id="ARBA00022741"/>
    </source>
</evidence>
<dbReference type="SMART" id="SM00382">
    <property type="entry name" value="AAA"/>
    <property type="match status" value="1"/>
</dbReference>
<dbReference type="FunFam" id="1.20.58.760:FF:000002">
    <property type="entry name" value="ATP-dependent zinc metalloprotease FtsH"/>
    <property type="match status" value="1"/>
</dbReference>
<dbReference type="FunFam" id="3.40.50.300:FF:000175">
    <property type="entry name" value="ATP-dependent zinc metalloprotease FTSH 4"/>
    <property type="match status" value="1"/>
</dbReference>
<dbReference type="PROSITE" id="PS00674">
    <property type="entry name" value="AAA"/>
    <property type="match status" value="1"/>
</dbReference>
<keyword evidence="16" id="KW-1185">Reference proteome</keyword>
<feature type="compositionally biased region" description="Low complexity" evidence="13">
    <location>
        <begin position="662"/>
        <end position="677"/>
    </location>
</feature>
<evidence type="ECO:0000256" key="2">
    <source>
        <dbReference type="ARBA" id="ARBA00004173"/>
    </source>
</evidence>
<feature type="compositionally biased region" description="Basic residues" evidence="13">
    <location>
        <begin position="718"/>
        <end position="731"/>
    </location>
</feature>
<feature type="transmembrane region" description="Helical" evidence="14">
    <location>
        <begin position="253"/>
        <end position="275"/>
    </location>
</feature>
<dbReference type="InParanoid" id="A0A7E5WNX0"/>
<keyword evidence="14" id="KW-0472">Membrane</keyword>
<accession>A0A7E5WNX0</accession>
<dbReference type="GO" id="GO:0004176">
    <property type="term" value="F:ATP-dependent peptidase activity"/>
    <property type="evidence" value="ECO:0007669"/>
    <property type="project" value="InterPro"/>
</dbReference>
<keyword evidence="12" id="KW-0496">Mitochondrion</keyword>
<dbReference type="GO" id="GO:0004222">
    <property type="term" value="F:metalloendopeptidase activity"/>
    <property type="evidence" value="ECO:0007669"/>
    <property type="project" value="InterPro"/>
</dbReference>
<dbReference type="SUPFAM" id="SSF140990">
    <property type="entry name" value="FtsH protease domain-like"/>
    <property type="match status" value="1"/>
</dbReference>
<dbReference type="SUPFAM" id="SSF52540">
    <property type="entry name" value="P-loop containing nucleoside triphosphate hydrolases"/>
    <property type="match status" value="1"/>
</dbReference>
<evidence type="ECO:0000256" key="8">
    <source>
        <dbReference type="ARBA" id="ARBA00022801"/>
    </source>
</evidence>
<evidence type="ECO:0000256" key="5">
    <source>
        <dbReference type="ARBA" id="ARBA00022670"/>
    </source>
</evidence>
<keyword evidence="14" id="KW-1133">Transmembrane helix</keyword>
<keyword evidence="5" id="KW-0645">Protease</keyword>
<evidence type="ECO:0000259" key="15">
    <source>
        <dbReference type="SMART" id="SM00382"/>
    </source>
</evidence>
<keyword evidence="14" id="KW-0812">Transmembrane</keyword>
<dbReference type="KEGG" id="tnl:113504345"/>
<evidence type="ECO:0000256" key="6">
    <source>
        <dbReference type="ARBA" id="ARBA00022723"/>
    </source>
</evidence>
<dbReference type="InterPro" id="IPR000642">
    <property type="entry name" value="Peptidase_M41"/>
</dbReference>
<dbReference type="Pfam" id="PF17862">
    <property type="entry name" value="AAA_lid_3"/>
    <property type="match status" value="2"/>
</dbReference>
<comment type="cofactor">
    <cofactor evidence="1">
        <name>Zn(2+)</name>
        <dbReference type="ChEBI" id="CHEBI:29105"/>
    </cofactor>
</comment>
<dbReference type="GO" id="GO:0007005">
    <property type="term" value="P:mitochondrion organization"/>
    <property type="evidence" value="ECO:0007669"/>
    <property type="project" value="TreeGrafter"/>
</dbReference>
<evidence type="ECO:0000256" key="4">
    <source>
        <dbReference type="ARBA" id="ARBA00010550"/>
    </source>
</evidence>
<evidence type="ECO:0000256" key="13">
    <source>
        <dbReference type="SAM" id="MobiDB-lite"/>
    </source>
</evidence>
<evidence type="ECO:0000256" key="1">
    <source>
        <dbReference type="ARBA" id="ARBA00001947"/>
    </source>
</evidence>
<comment type="similarity">
    <text evidence="3">In the C-terminal section; belongs to the peptidase M41 family.</text>
</comment>
<reference evidence="17" key="1">
    <citation type="submission" date="2025-08" db="UniProtKB">
        <authorList>
            <consortium name="RefSeq"/>
        </authorList>
    </citation>
    <scope>IDENTIFICATION</scope>
</reference>
<keyword evidence="11" id="KW-0482">Metalloprotease</keyword>
<dbReference type="RefSeq" id="XP_026742418.1">
    <property type="nucleotide sequence ID" value="XM_026886617.1"/>
</dbReference>
<evidence type="ECO:0000256" key="12">
    <source>
        <dbReference type="ARBA" id="ARBA00023128"/>
    </source>
</evidence>
<keyword evidence="9" id="KW-0862">Zinc</keyword>
<feature type="compositionally biased region" description="Low complexity" evidence="13">
    <location>
        <begin position="824"/>
        <end position="839"/>
    </location>
</feature>
<dbReference type="InterPro" id="IPR003959">
    <property type="entry name" value="ATPase_AAA_core"/>
</dbReference>
<feature type="domain" description="AAA+ ATPase" evidence="15">
    <location>
        <begin position="327"/>
        <end position="464"/>
    </location>
</feature>
<evidence type="ECO:0000256" key="11">
    <source>
        <dbReference type="ARBA" id="ARBA00023049"/>
    </source>
</evidence>
<feature type="compositionally biased region" description="Basic residues" evidence="13">
    <location>
        <begin position="678"/>
        <end position="689"/>
    </location>
</feature>
<dbReference type="GO" id="GO:0005524">
    <property type="term" value="F:ATP binding"/>
    <property type="evidence" value="ECO:0007669"/>
    <property type="project" value="UniProtKB-KW"/>
</dbReference>
<dbReference type="CDD" id="cd19501">
    <property type="entry name" value="RecA-like_FtsH"/>
    <property type="match status" value="1"/>
</dbReference>
<name>A0A7E5WNX0_TRINI</name>
<evidence type="ECO:0000256" key="3">
    <source>
        <dbReference type="ARBA" id="ARBA00010044"/>
    </source>
</evidence>
<evidence type="ECO:0000313" key="16">
    <source>
        <dbReference type="Proteomes" id="UP000322000"/>
    </source>
</evidence>
<keyword evidence="6" id="KW-0479">Metal-binding</keyword>
<dbReference type="Gene3D" id="1.20.58.760">
    <property type="entry name" value="Peptidase M41"/>
    <property type="match status" value="1"/>
</dbReference>
<feature type="compositionally biased region" description="Low complexity" evidence="13">
    <location>
        <begin position="784"/>
        <end position="799"/>
    </location>
</feature>
<feature type="compositionally biased region" description="Basic residues" evidence="13">
    <location>
        <begin position="880"/>
        <end position="891"/>
    </location>
</feature>
<evidence type="ECO:0000256" key="14">
    <source>
        <dbReference type="SAM" id="Phobius"/>
    </source>
</evidence>
<organism evidence="16 17">
    <name type="scientific">Trichoplusia ni</name>
    <name type="common">Cabbage looper</name>
    <dbReference type="NCBI Taxonomy" id="7111"/>
    <lineage>
        <taxon>Eukaryota</taxon>
        <taxon>Metazoa</taxon>
        <taxon>Ecdysozoa</taxon>
        <taxon>Arthropoda</taxon>
        <taxon>Hexapoda</taxon>
        <taxon>Insecta</taxon>
        <taxon>Pterygota</taxon>
        <taxon>Neoptera</taxon>
        <taxon>Endopterygota</taxon>
        <taxon>Lepidoptera</taxon>
        <taxon>Glossata</taxon>
        <taxon>Ditrysia</taxon>
        <taxon>Noctuoidea</taxon>
        <taxon>Noctuidae</taxon>
        <taxon>Plusiinae</taxon>
        <taxon>Trichoplusia</taxon>
    </lineage>
</organism>
<dbReference type="FunFam" id="1.10.8.60:FF:000001">
    <property type="entry name" value="ATP-dependent zinc metalloprotease FtsH"/>
    <property type="match status" value="1"/>
</dbReference>
<dbReference type="FunCoup" id="A0A7E5WNX0">
    <property type="interactions" value="2631"/>
</dbReference>
<dbReference type="GO" id="GO:0046872">
    <property type="term" value="F:metal ion binding"/>
    <property type="evidence" value="ECO:0007669"/>
    <property type="project" value="UniProtKB-KW"/>
</dbReference>
<keyword evidence="10" id="KW-0067">ATP-binding</keyword>
<comment type="subcellular location">
    <subcellularLocation>
        <location evidence="2">Mitochondrion</location>
    </subcellularLocation>
</comment>
<proteinExistence type="inferred from homology"/>
<keyword evidence="8" id="KW-0378">Hydrolase</keyword>
<evidence type="ECO:0000256" key="10">
    <source>
        <dbReference type="ARBA" id="ARBA00022840"/>
    </source>
</evidence>
<dbReference type="PANTHER" id="PTHR23076">
    <property type="entry name" value="METALLOPROTEASE M41 FTSH"/>
    <property type="match status" value="1"/>
</dbReference>
<dbReference type="PANTHER" id="PTHR23076:SF97">
    <property type="entry name" value="ATP-DEPENDENT ZINC METALLOPROTEASE YME1L1"/>
    <property type="match status" value="1"/>
</dbReference>
<feature type="compositionally biased region" description="Low complexity" evidence="13">
    <location>
        <begin position="1428"/>
        <end position="1451"/>
    </location>
</feature>
<dbReference type="Proteomes" id="UP000322000">
    <property type="component" value="Chromosome 21"/>
</dbReference>
<dbReference type="GeneID" id="113504345"/>
<dbReference type="Gene3D" id="1.10.8.60">
    <property type="match status" value="11"/>
</dbReference>
<feature type="compositionally biased region" description="Basic residues" evidence="13">
    <location>
        <begin position="840"/>
        <end position="851"/>
    </location>
</feature>
<sequence>MFSLNSINTQNQILVSFSQLSSRYSSVFRHRKHNNGKNKNVRGKEGLFATYDATICQESLEESLRNFDKNVLSEMKTIDLRTLATRAWRPAARDLASVRKVSHISADSFEKNKNGWTDMPTVTVDVRSKNTRFSFTDNFLGLLANSIHDSQFKYAVQVRGFKTERGIHADMKRNPNIINRLRLGAHDQCDNKQQAGPEVARLEKLLNEESQHLTHQQKDKIKIAFAEGYLAGSHPDNVRGTKASKYLKLVQQLLTIVLFLAIFVSLMASVSGTVFRIQLGNQVEVDPEDISVTFDDVKGADEAKQELKDVVEFLKSPEKFSSLGGKLPKGVLLVGPPGTGKTLLARAVAGEARVPFFHAAGPEFDEILVGQGARRVRDLFKAAKERAPCVIFIDEIDSVGAKRTNSVLHPYANQTINQLLSEMDGFHQNEGVIVLGATNRRDDLDQALLRPGRFDVEVNVPTPDYGGRREILELYLARVRAHAEVDCDVLARGTTGFTGADLENMVNQAALKSVHTHTHTYTYRGDCDVLARGTTGFTGADLENMVNQAALKSVHTHTHTYTYRGDCDVLARGTTGFTGADLENMVNQAALKSVHTHTHTYTYRGDCDVLARGTTGFTGADLENMVNQAALKSVHTHTHTHTHTEGTATCWPGGPPASPGQTSRTWSTRPRSSQYTHTHTHTHIQRGLRRAGQGDHRLHRGRPREHGQPGRAQVSTHTHTHTHTHIQRGLRRAGQGDHRLHRGRPREHGQPGRAQVSTHTHTHTHTEGTATCWPGGPPASPGQTSRTWSTRPRSSQYTHTHTHTHTEGTATCWPGGPPASPGQTSRTWSTRPRSSQYTHTHTHTHIQRGLRRAGQGDHRLHRGRPREHGQPGRAQVSTHTHTHIHIQRGLRRAGQGDHRLHRGRPREHGQPGRAQVSTHTHTHTYTYRGDCDVLARGTTGFTGADLENMVNQAALKSVHTHTHTYTYRGDCDVLARGTTGFTGADLENMVNQAALKSVHTHTHTYTYRGDCDVLARGTTGFTGADLENMVNQAALKSVHTHTHTYTYRGDCDVLARGTTGFTGADLENMVNQAALKSVHTHTHTYTYRGDCDVLARGTTGFTGADLENMVNQAALKSVHTHTHTYTYRGDCDVLARGTTGFTGADLENMVNQAALKSVHTHTHTYTYRGDCDVLARGTTGFTGADLENMVNQAALKAAIDGAKTVSMKYLEDARDKVLMGPERRSRLPDEEANTITAYHEGGHAIVAYYTKDSHPLHKVTIIPRGPSLGHTAYIPAKERYHVTKQQLLAMMDTMMGGRAAEELVFGPEKITSGASSDLKQATSIASHMVREWGMSEKVGLRTMDSSRGMQPQEQLGPYTNELVDGEIKKILSDSYDRAKAILRTHAKEHKALAEALLKYETLDADDIKAIMNGEKVKIERLGRATKDSSPSSAPSAPSGAGLLGAPHPAPA</sequence>
<dbReference type="InterPro" id="IPR027417">
    <property type="entry name" value="P-loop_NTPase"/>
</dbReference>
<feature type="region of interest" description="Disordered" evidence="13">
    <location>
        <begin position="633"/>
        <end position="922"/>
    </location>
</feature>
<evidence type="ECO:0000256" key="9">
    <source>
        <dbReference type="ARBA" id="ARBA00022833"/>
    </source>
</evidence>
<dbReference type="GO" id="GO:0006515">
    <property type="term" value="P:protein quality control for misfolded or incompletely synthesized proteins"/>
    <property type="evidence" value="ECO:0007669"/>
    <property type="project" value="TreeGrafter"/>
</dbReference>
<dbReference type="InterPro" id="IPR037219">
    <property type="entry name" value="Peptidase_M41-like"/>
</dbReference>
<feature type="region of interest" description="Disordered" evidence="13">
    <location>
        <begin position="1421"/>
        <end position="1451"/>
    </location>
</feature>
<comment type="similarity">
    <text evidence="4">In the N-terminal section; belongs to the AAA ATPase family.</text>
</comment>
<dbReference type="Pfam" id="PF01434">
    <property type="entry name" value="Peptidase_M41"/>
    <property type="match status" value="1"/>
</dbReference>
<gene>
    <name evidence="17" type="primary">LOC113504345</name>
</gene>
<keyword evidence="7" id="KW-0547">Nucleotide-binding</keyword>
<dbReference type="Gene3D" id="3.40.50.300">
    <property type="entry name" value="P-loop containing nucleotide triphosphate hydrolases"/>
    <property type="match status" value="1"/>
</dbReference>
<dbReference type="OrthoDB" id="1413014at2759"/>
<dbReference type="InterPro" id="IPR003960">
    <property type="entry name" value="ATPase_AAA_CS"/>
</dbReference>
<evidence type="ECO:0000313" key="17">
    <source>
        <dbReference type="RefSeq" id="XP_026742418.1"/>
    </source>
</evidence>
<protein>
    <submittedName>
        <fullName evidence="17">Uncharacterized protein LOC113504345 isoform X1</fullName>
    </submittedName>
</protein>
<dbReference type="Pfam" id="PF00004">
    <property type="entry name" value="AAA"/>
    <property type="match status" value="1"/>
</dbReference>